<keyword evidence="10" id="KW-0449">Lipoprotein</keyword>
<reference evidence="14" key="1">
    <citation type="submission" date="2014-04" db="EMBL/GenBank/DDBJ databases">
        <authorList>
            <person name="Zhou C."/>
        </authorList>
    </citation>
    <scope>NUCLEOTIDE SEQUENCE</scope>
</reference>
<dbReference type="PRINTS" id="PR01349">
    <property type="entry name" value="WNTPROTEIN"/>
</dbReference>
<dbReference type="InterPro" id="IPR009141">
    <property type="entry name" value="Wnt3"/>
</dbReference>
<dbReference type="EMBL" id="KJ719302">
    <property type="protein sequence ID" value="AID70699.1"/>
    <property type="molecule type" value="mRNA"/>
</dbReference>
<keyword evidence="7 13" id="KW-0732">Signal</keyword>
<feature type="compositionally biased region" description="Basic and acidic residues" evidence="12">
    <location>
        <begin position="175"/>
        <end position="190"/>
    </location>
</feature>
<evidence type="ECO:0000256" key="1">
    <source>
        <dbReference type="ARBA" id="ARBA00004498"/>
    </source>
</evidence>
<evidence type="ECO:0000256" key="5">
    <source>
        <dbReference type="ARBA" id="ARBA00022530"/>
    </source>
</evidence>
<dbReference type="GO" id="GO:0005615">
    <property type="term" value="C:extracellular space"/>
    <property type="evidence" value="ECO:0007669"/>
    <property type="project" value="TreeGrafter"/>
</dbReference>
<evidence type="ECO:0000256" key="7">
    <source>
        <dbReference type="ARBA" id="ARBA00022729"/>
    </source>
</evidence>
<dbReference type="InterPro" id="IPR018161">
    <property type="entry name" value="Wnt_CS"/>
</dbReference>
<feature type="region of interest" description="Disordered" evidence="12">
    <location>
        <begin position="175"/>
        <end position="196"/>
    </location>
</feature>
<dbReference type="GO" id="GO:0060070">
    <property type="term" value="P:canonical Wnt signaling pathway"/>
    <property type="evidence" value="ECO:0007669"/>
    <property type="project" value="UniProtKB-ARBA"/>
</dbReference>
<keyword evidence="8" id="KW-1015">Disulfide bond</keyword>
<dbReference type="PANTHER" id="PTHR12027:SF100">
    <property type="entry name" value="PROTEIN WNT"/>
    <property type="match status" value="1"/>
</dbReference>
<evidence type="ECO:0000256" key="11">
    <source>
        <dbReference type="RuleBase" id="RU003500"/>
    </source>
</evidence>
<dbReference type="GO" id="GO:0048513">
    <property type="term" value="P:animal organ development"/>
    <property type="evidence" value="ECO:0007669"/>
    <property type="project" value="UniProtKB-ARBA"/>
</dbReference>
<evidence type="ECO:0000313" key="14">
    <source>
        <dbReference type="EMBL" id="AID70699.1"/>
    </source>
</evidence>
<keyword evidence="3 11" id="KW-0217">Developmental protein</keyword>
<comment type="subcellular location">
    <subcellularLocation>
        <location evidence="1 11">Secreted</location>
        <location evidence="1 11">Extracellular space</location>
        <location evidence="1 11">Extracellular matrix</location>
    </subcellularLocation>
</comment>
<keyword evidence="6 11" id="KW-0879">Wnt signaling pathway</keyword>
<comment type="similarity">
    <text evidence="2 11">Belongs to the Wnt family.</text>
</comment>
<evidence type="ECO:0000256" key="8">
    <source>
        <dbReference type="ARBA" id="ARBA00023157"/>
    </source>
</evidence>
<evidence type="ECO:0000256" key="2">
    <source>
        <dbReference type="ARBA" id="ARBA00005683"/>
    </source>
</evidence>
<comment type="function">
    <text evidence="11">Ligand for members of the frizzled family of seven transmembrane receptors.</text>
</comment>
<dbReference type="Gene3D" id="3.30.2460.20">
    <property type="match status" value="1"/>
</dbReference>
<dbReference type="PROSITE" id="PS00246">
    <property type="entry name" value="WNT1"/>
    <property type="match status" value="1"/>
</dbReference>
<dbReference type="GO" id="GO:0030182">
    <property type="term" value="P:neuron differentiation"/>
    <property type="evidence" value="ECO:0007669"/>
    <property type="project" value="TreeGrafter"/>
</dbReference>
<dbReference type="InterPro" id="IPR043158">
    <property type="entry name" value="Wnt_C"/>
</dbReference>
<feature type="signal peptide" evidence="13">
    <location>
        <begin position="1"/>
        <end position="18"/>
    </location>
</feature>
<dbReference type="AlphaFoldDB" id="A0A068FS19"/>
<sequence length="359" mass="40181">MAITIAVFLFALIQSGFAYWWALGTGGLNVMTRQNVRSIDASSICGQLPNISDKQKKLCREYSDLLPSVALGARISIEECKFQFKNNRWNCPVNGENSVFGKILDKGTRESAFIHAITAAGLASAVTEACAQGKSTHCHCDRRYRKSPANGGWRWGGCSRDYSFGLRFSERFVDSSEDGKRKTPRRDMNKHNNRAGRQAIKDGLYTKCKCHGLSGSCELKTCWINIPKFRSVGEKLKEKYKNAHEMKVVMKPRKGSSKRYRKLRPKSKSGDKPNPGDLIFYEKSPSFCRSDAKSGSIGTKGRECNITSTGADGCDQMCCRRGYDFKAVAVTKSCNCKFVWCCSVRCQKCTVIQKVYTCR</sequence>
<accession>A0A068FS19</accession>
<proteinExistence type="evidence at transcript level"/>
<dbReference type="GO" id="GO:0010468">
    <property type="term" value="P:regulation of gene expression"/>
    <property type="evidence" value="ECO:0007669"/>
    <property type="project" value="UniProtKB-ARBA"/>
</dbReference>
<dbReference type="CDD" id="cd19335">
    <property type="entry name" value="Wnt_Wnt3_Wnt3a"/>
    <property type="match status" value="1"/>
</dbReference>
<gene>
    <name evidence="14" type="primary">Wnt3</name>
</gene>
<feature type="chain" id="PRO_5001651962" description="Protein Wnt" evidence="13">
    <location>
        <begin position="19"/>
        <end position="359"/>
    </location>
</feature>
<dbReference type="FunFam" id="3.30.2460.20:FF:000001">
    <property type="entry name" value="Wnt homolog"/>
    <property type="match status" value="1"/>
</dbReference>
<dbReference type="PANTHER" id="PTHR12027">
    <property type="entry name" value="WNT RELATED"/>
    <property type="match status" value="1"/>
</dbReference>
<keyword evidence="5" id="KW-0272">Extracellular matrix</keyword>
<dbReference type="GO" id="GO:0045165">
    <property type="term" value="P:cell fate commitment"/>
    <property type="evidence" value="ECO:0007669"/>
    <property type="project" value="TreeGrafter"/>
</dbReference>
<evidence type="ECO:0000256" key="12">
    <source>
        <dbReference type="SAM" id="MobiDB-lite"/>
    </source>
</evidence>
<evidence type="ECO:0000256" key="9">
    <source>
        <dbReference type="ARBA" id="ARBA00023180"/>
    </source>
</evidence>
<dbReference type="InterPro" id="IPR005817">
    <property type="entry name" value="Wnt"/>
</dbReference>
<dbReference type="Pfam" id="PF00110">
    <property type="entry name" value="wnt"/>
    <property type="match status" value="1"/>
</dbReference>
<evidence type="ECO:0000256" key="6">
    <source>
        <dbReference type="ARBA" id="ARBA00022687"/>
    </source>
</evidence>
<evidence type="ECO:0000256" key="3">
    <source>
        <dbReference type="ARBA" id="ARBA00022473"/>
    </source>
</evidence>
<organism evidence="14">
    <name type="scientific">Rhopilema esculentum</name>
    <dbReference type="NCBI Taxonomy" id="499914"/>
    <lineage>
        <taxon>Eukaryota</taxon>
        <taxon>Metazoa</taxon>
        <taxon>Cnidaria</taxon>
        <taxon>Scyphozoa</taxon>
        <taxon>Rhizostomeae</taxon>
        <taxon>Rhizostomatidae</taxon>
        <taxon>Rhopilema</taxon>
    </lineage>
</organism>
<dbReference type="GO" id="GO:0005125">
    <property type="term" value="F:cytokine activity"/>
    <property type="evidence" value="ECO:0007669"/>
    <property type="project" value="TreeGrafter"/>
</dbReference>
<keyword evidence="9" id="KW-0325">Glycoprotein</keyword>
<evidence type="ECO:0000256" key="4">
    <source>
        <dbReference type="ARBA" id="ARBA00022525"/>
    </source>
</evidence>
<protein>
    <recommendedName>
        <fullName evidence="11">Protein Wnt</fullName>
    </recommendedName>
</protein>
<evidence type="ECO:0000256" key="13">
    <source>
        <dbReference type="SAM" id="SignalP"/>
    </source>
</evidence>
<name>A0A068FS19_9CNID</name>
<feature type="compositionally biased region" description="Basic residues" evidence="12">
    <location>
        <begin position="251"/>
        <end position="267"/>
    </location>
</feature>
<feature type="region of interest" description="Disordered" evidence="12">
    <location>
        <begin position="251"/>
        <end position="277"/>
    </location>
</feature>
<evidence type="ECO:0000256" key="10">
    <source>
        <dbReference type="ARBA" id="ARBA00023288"/>
    </source>
</evidence>
<dbReference type="SMART" id="SM00097">
    <property type="entry name" value="WNT1"/>
    <property type="match status" value="1"/>
</dbReference>
<keyword evidence="4" id="KW-0964">Secreted</keyword>
<dbReference type="GO" id="GO:0010557">
    <property type="term" value="P:positive regulation of macromolecule biosynthetic process"/>
    <property type="evidence" value="ECO:0007669"/>
    <property type="project" value="UniProtKB-ARBA"/>
</dbReference>
<dbReference type="GO" id="GO:0005109">
    <property type="term" value="F:frizzled binding"/>
    <property type="evidence" value="ECO:0007669"/>
    <property type="project" value="TreeGrafter"/>
</dbReference>